<protein>
    <submittedName>
        <fullName evidence="1">Uncharacterized protein</fullName>
    </submittedName>
</protein>
<sequence length="54" mass="5982">MTTLLLDENKAKWIVLKGDPGYVNEAFSRYRGITRDDCASLAEGILHVSLLSSL</sequence>
<organism evidence="1">
    <name type="scientific">marine sediment metagenome</name>
    <dbReference type="NCBI Taxonomy" id="412755"/>
    <lineage>
        <taxon>unclassified sequences</taxon>
        <taxon>metagenomes</taxon>
        <taxon>ecological metagenomes</taxon>
    </lineage>
</organism>
<proteinExistence type="predicted"/>
<name>A0A0F9QCI8_9ZZZZ</name>
<evidence type="ECO:0000313" key="1">
    <source>
        <dbReference type="EMBL" id="KKN02998.1"/>
    </source>
</evidence>
<comment type="caution">
    <text evidence="1">The sequence shown here is derived from an EMBL/GenBank/DDBJ whole genome shotgun (WGS) entry which is preliminary data.</text>
</comment>
<reference evidence="1" key="1">
    <citation type="journal article" date="2015" name="Nature">
        <title>Complex archaea that bridge the gap between prokaryotes and eukaryotes.</title>
        <authorList>
            <person name="Spang A."/>
            <person name="Saw J.H."/>
            <person name="Jorgensen S.L."/>
            <person name="Zaremba-Niedzwiedzka K."/>
            <person name="Martijn J."/>
            <person name="Lind A.E."/>
            <person name="van Eijk R."/>
            <person name="Schleper C."/>
            <person name="Guy L."/>
            <person name="Ettema T.J."/>
        </authorList>
    </citation>
    <scope>NUCLEOTIDE SEQUENCE</scope>
</reference>
<dbReference type="AlphaFoldDB" id="A0A0F9QCI8"/>
<dbReference type="EMBL" id="LAZR01005083">
    <property type="protein sequence ID" value="KKN02998.1"/>
    <property type="molecule type" value="Genomic_DNA"/>
</dbReference>
<gene>
    <name evidence="1" type="ORF">LCGC14_1112080</name>
</gene>
<accession>A0A0F9QCI8</accession>